<gene>
    <name evidence="2" type="ORF">AVDCRST_MAG33-752</name>
</gene>
<feature type="compositionally biased region" description="Basic residues" evidence="1">
    <location>
        <begin position="139"/>
        <end position="149"/>
    </location>
</feature>
<feature type="compositionally biased region" description="Low complexity" evidence="1">
    <location>
        <begin position="300"/>
        <end position="312"/>
    </location>
</feature>
<feature type="compositionally biased region" description="Gly residues" evidence="1">
    <location>
        <begin position="60"/>
        <end position="70"/>
    </location>
</feature>
<feature type="region of interest" description="Disordered" evidence="1">
    <location>
        <begin position="1"/>
        <end position="35"/>
    </location>
</feature>
<feature type="compositionally biased region" description="Basic and acidic residues" evidence="1">
    <location>
        <begin position="262"/>
        <end position="289"/>
    </location>
</feature>
<dbReference type="AlphaFoldDB" id="A0A6J4UH20"/>
<feature type="region of interest" description="Disordered" evidence="1">
    <location>
        <begin position="60"/>
        <end position="346"/>
    </location>
</feature>
<organism evidence="2">
    <name type="scientific">uncultured Thermomicrobiales bacterium</name>
    <dbReference type="NCBI Taxonomy" id="1645740"/>
    <lineage>
        <taxon>Bacteria</taxon>
        <taxon>Pseudomonadati</taxon>
        <taxon>Thermomicrobiota</taxon>
        <taxon>Thermomicrobia</taxon>
        <taxon>Thermomicrobiales</taxon>
        <taxon>environmental samples</taxon>
    </lineage>
</organism>
<proteinExistence type="predicted"/>
<feature type="compositionally biased region" description="Basic and acidic residues" evidence="1">
    <location>
        <begin position="176"/>
        <end position="196"/>
    </location>
</feature>
<evidence type="ECO:0000256" key="1">
    <source>
        <dbReference type="SAM" id="MobiDB-lite"/>
    </source>
</evidence>
<feature type="compositionally biased region" description="Basic and acidic residues" evidence="1">
    <location>
        <begin position="23"/>
        <end position="33"/>
    </location>
</feature>
<feature type="compositionally biased region" description="Low complexity" evidence="1">
    <location>
        <begin position="111"/>
        <end position="127"/>
    </location>
</feature>
<reference evidence="2" key="1">
    <citation type="submission" date="2020-02" db="EMBL/GenBank/DDBJ databases">
        <authorList>
            <person name="Meier V. D."/>
        </authorList>
    </citation>
    <scope>NUCLEOTIDE SEQUENCE</scope>
    <source>
        <strain evidence="2">AVDCRST_MAG33</strain>
    </source>
</reference>
<feature type="compositionally biased region" description="Low complexity" evidence="1">
    <location>
        <begin position="164"/>
        <end position="175"/>
    </location>
</feature>
<feature type="non-terminal residue" evidence="2">
    <location>
        <position position="346"/>
    </location>
</feature>
<evidence type="ECO:0000313" key="2">
    <source>
        <dbReference type="EMBL" id="CAA9549286.1"/>
    </source>
</evidence>
<accession>A0A6J4UH20</accession>
<name>A0A6J4UH20_9BACT</name>
<feature type="non-terminal residue" evidence="2">
    <location>
        <position position="1"/>
    </location>
</feature>
<dbReference type="EMBL" id="CADCWK010000063">
    <property type="protein sequence ID" value="CAA9549286.1"/>
    <property type="molecule type" value="Genomic_DNA"/>
</dbReference>
<feature type="compositionally biased region" description="Basic and acidic residues" evidence="1">
    <location>
        <begin position="320"/>
        <end position="335"/>
    </location>
</feature>
<feature type="compositionally biased region" description="Basic and acidic residues" evidence="1">
    <location>
        <begin position="78"/>
        <end position="95"/>
    </location>
</feature>
<sequence length="346" mass="37311">ASGRRARSPGAGPSRQTGDDDDRDPRDQVRDGPLHLLRPALLGRDRWVCRHRRPLHVGQVGRGRLLGAGPGRRRRGRAGRDRGHVRPGRLDERAPGLRLGGGVRRGRRGPWARGLLGLPFLAGAGDRPSPRPGQPRPPRGVRRGRRPVRRVPAGLRRGRHGCVAAPAGIPAPAAAGDRRPAKGRGDRRDAQPRRGGDGPAGRHAGAPPGVVLDAAGQPRHRPVPAVDRRELRRPLPGRGPVHRGRFRPGRDRPAPPRPGRPHALEGRDRAGPARRGDRRADVRDPDPVVRGRGAGRRRLAGLGPDAAGHPLPGLGGLRARWRDRPGGRPDRDPALCRRLARPSPPV</sequence>
<protein>
    <submittedName>
        <fullName evidence="2">Uncharacterized protein</fullName>
    </submittedName>
</protein>